<dbReference type="InterPro" id="IPR007837">
    <property type="entry name" value="DinB"/>
</dbReference>
<dbReference type="EMBL" id="FNQC01000018">
    <property type="protein sequence ID" value="SDZ49970.1"/>
    <property type="molecule type" value="Genomic_DNA"/>
</dbReference>
<keyword evidence="2" id="KW-0479">Metal-binding</keyword>
<evidence type="ECO:0000256" key="1">
    <source>
        <dbReference type="ARBA" id="ARBA00008635"/>
    </source>
</evidence>
<organism evidence="4 5">
    <name type="scientific">Rhodonellum ikkaensis</name>
    <dbReference type="NCBI Taxonomy" id="336829"/>
    <lineage>
        <taxon>Bacteria</taxon>
        <taxon>Pseudomonadati</taxon>
        <taxon>Bacteroidota</taxon>
        <taxon>Cytophagia</taxon>
        <taxon>Cytophagales</taxon>
        <taxon>Cytophagaceae</taxon>
        <taxon>Rhodonellum</taxon>
    </lineage>
</organism>
<dbReference type="InterPro" id="IPR034660">
    <property type="entry name" value="DinB/YfiT-like"/>
</dbReference>
<dbReference type="Gene3D" id="1.20.120.450">
    <property type="entry name" value="dinb family like domain"/>
    <property type="match status" value="1"/>
</dbReference>
<dbReference type="Proteomes" id="UP000199663">
    <property type="component" value="Unassembled WGS sequence"/>
</dbReference>
<accession>A0A1H3TIM1</accession>
<keyword evidence="3" id="KW-0732">Signal</keyword>
<feature type="signal peptide" evidence="3">
    <location>
        <begin position="1"/>
        <end position="22"/>
    </location>
</feature>
<dbReference type="SUPFAM" id="SSF109854">
    <property type="entry name" value="DinB/YfiT-like putative metalloenzymes"/>
    <property type="match status" value="1"/>
</dbReference>
<feature type="chain" id="PRO_5045862829" evidence="3">
    <location>
        <begin position="23"/>
        <end position="176"/>
    </location>
</feature>
<evidence type="ECO:0000313" key="4">
    <source>
        <dbReference type="EMBL" id="SDZ49970.1"/>
    </source>
</evidence>
<dbReference type="RefSeq" id="WP_019600010.1">
    <property type="nucleotide sequence ID" value="NZ_FNQC01000018.1"/>
</dbReference>
<sequence length="176" mass="19791">MNTKKTLLSIALFIGAVLFSFAQKSVDESIQDWERAKNYTKEYLDAMPESGYSLKPTPEIRSFAEVMLHLTDANYGFTAGALSIESPVAFGKSDKTEDISKENVTKLVLAGYDFVIANLKKVTVDQLNEKTTLFGSFEMPKRTAFDKLFEHQTHHRGQTTLYLRLAGVVPPNEKLF</sequence>
<reference evidence="4 5" key="1">
    <citation type="submission" date="2016-10" db="EMBL/GenBank/DDBJ databases">
        <authorList>
            <person name="Varghese N."/>
            <person name="Submissions S."/>
        </authorList>
    </citation>
    <scope>NUCLEOTIDE SEQUENCE [LARGE SCALE GENOMIC DNA]</scope>
    <source>
        <strain evidence="4 5">DSM 17997</strain>
    </source>
</reference>
<protein>
    <submittedName>
        <fullName evidence="4">Uncharacterized damage-inducible protein DinB (Forms a four-helix bundle)</fullName>
    </submittedName>
</protein>
<evidence type="ECO:0000256" key="3">
    <source>
        <dbReference type="SAM" id="SignalP"/>
    </source>
</evidence>
<comment type="similarity">
    <text evidence="1">Belongs to the DinB family.</text>
</comment>
<evidence type="ECO:0000256" key="2">
    <source>
        <dbReference type="ARBA" id="ARBA00022723"/>
    </source>
</evidence>
<proteinExistence type="inferred from homology"/>
<gene>
    <name evidence="4" type="ORF">SAMN05444412_1184</name>
</gene>
<keyword evidence="5" id="KW-1185">Reference proteome</keyword>
<comment type="caution">
    <text evidence="4">The sequence shown here is derived from an EMBL/GenBank/DDBJ whole genome shotgun (WGS) entry which is preliminary data.</text>
</comment>
<dbReference type="Pfam" id="PF05163">
    <property type="entry name" value="DinB"/>
    <property type="match status" value="1"/>
</dbReference>
<evidence type="ECO:0000313" key="5">
    <source>
        <dbReference type="Proteomes" id="UP000199663"/>
    </source>
</evidence>
<name>A0A1H3TIM1_9BACT</name>